<keyword evidence="1" id="KW-0812">Transmembrane</keyword>
<sequence length="580" mass="65855">MVEVATLLLLYPIYVAAYLVVSRIQRKGRSEQSLPGPRNEPTQSTLPSAIAMPSTAPTNLSILPPVKSSKFPRSWFSFLSVLYCHILLLVSSLPRAGRTLVWVMQAAISYTWFQWRHRHENQASAAYQDALSEQHNQCAIKLLRVCRANGGVYIKAGQFASAFGAVPIEYRRKMACLEDRAIPKPYSVIRNVMLEELGPEAETIFSRFDRNATAAASLAQVHRACLVTGEEVAVKVQYPALAGAVAADLAAIKLFSWLVSKFFPKFNMDWLAYELEHKLATELNFLNEIHNARKLSAILQGRQYKECSAPYMYEELSSPRLIIMEWVNGVKINDIQALKAAGIEPKAVGWALVKVFAELMLIQGYIHGDPHPGNAMVRRRGRRGFWHWLLRDKRQPFEIVMLDHGTYFTADTVMRQQLCQLWCSFVLGDKQLQADVGNFLAGERGASILPVLLTHAARTREEERRLQQSLGIEGFSDMSELLQTASRDLVELLRINTVIRAVSNQLGVSMDERKRVFAWFARRGLPPYYVHAPHIHHKFNQVRRRLQLCTYVLGWHTVVTARACLVATWRYMLGLMYDVL</sequence>
<name>A0A7S3VPE6_DUNTE</name>
<feature type="domain" description="ABC1 atypical kinase-like" evidence="2">
    <location>
        <begin position="177"/>
        <end position="431"/>
    </location>
</feature>
<evidence type="ECO:0000256" key="1">
    <source>
        <dbReference type="SAM" id="Phobius"/>
    </source>
</evidence>
<feature type="transmembrane region" description="Helical" evidence="1">
    <location>
        <begin position="6"/>
        <end position="24"/>
    </location>
</feature>
<proteinExistence type="predicted"/>
<keyword evidence="1" id="KW-0472">Membrane</keyword>
<evidence type="ECO:0000313" key="3">
    <source>
        <dbReference type="EMBL" id="CAE0498384.1"/>
    </source>
</evidence>
<dbReference type="Pfam" id="PF03109">
    <property type="entry name" value="ABC1"/>
    <property type="match status" value="1"/>
</dbReference>
<gene>
    <name evidence="3" type="ORF">DTER00134_LOCUS13457</name>
</gene>
<organism evidence="3">
    <name type="scientific">Dunaliella tertiolecta</name>
    <name type="common">Green alga</name>
    <dbReference type="NCBI Taxonomy" id="3047"/>
    <lineage>
        <taxon>Eukaryota</taxon>
        <taxon>Viridiplantae</taxon>
        <taxon>Chlorophyta</taxon>
        <taxon>core chlorophytes</taxon>
        <taxon>Chlorophyceae</taxon>
        <taxon>CS clade</taxon>
        <taxon>Chlamydomonadales</taxon>
        <taxon>Dunaliellaceae</taxon>
        <taxon>Dunaliella</taxon>
    </lineage>
</organism>
<reference evidence="3" key="1">
    <citation type="submission" date="2021-01" db="EMBL/GenBank/DDBJ databases">
        <authorList>
            <person name="Corre E."/>
            <person name="Pelletier E."/>
            <person name="Niang G."/>
            <person name="Scheremetjew M."/>
            <person name="Finn R."/>
            <person name="Kale V."/>
            <person name="Holt S."/>
            <person name="Cochrane G."/>
            <person name="Meng A."/>
            <person name="Brown T."/>
            <person name="Cohen L."/>
        </authorList>
    </citation>
    <scope>NUCLEOTIDE SEQUENCE</scope>
    <source>
        <strain evidence="3">CCMP1320</strain>
    </source>
</reference>
<dbReference type="EMBL" id="HBIP01022474">
    <property type="protein sequence ID" value="CAE0498384.1"/>
    <property type="molecule type" value="Transcribed_RNA"/>
</dbReference>
<keyword evidence="1" id="KW-1133">Transmembrane helix</keyword>
<accession>A0A7S3VPE6</accession>
<feature type="transmembrane region" description="Helical" evidence="1">
    <location>
        <begin position="75"/>
        <end position="93"/>
    </location>
</feature>
<dbReference type="PANTHER" id="PTHR43173">
    <property type="entry name" value="ABC1 FAMILY PROTEIN"/>
    <property type="match status" value="1"/>
</dbReference>
<protein>
    <recommendedName>
        <fullName evidence="2">ABC1 atypical kinase-like domain-containing protein</fullName>
    </recommendedName>
</protein>
<dbReference type="InterPro" id="IPR004147">
    <property type="entry name" value="ABC1_dom"/>
</dbReference>
<dbReference type="SUPFAM" id="SSF56112">
    <property type="entry name" value="Protein kinase-like (PK-like)"/>
    <property type="match status" value="1"/>
</dbReference>
<dbReference type="InterPro" id="IPR051130">
    <property type="entry name" value="Mito_struct-func_regulator"/>
</dbReference>
<dbReference type="PANTHER" id="PTHR43173:SF28">
    <property type="entry name" value="AARF DOMAIN CONTAINING KINASE 5"/>
    <property type="match status" value="1"/>
</dbReference>
<evidence type="ECO:0000259" key="2">
    <source>
        <dbReference type="Pfam" id="PF03109"/>
    </source>
</evidence>
<dbReference type="AlphaFoldDB" id="A0A7S3VPE6"/>
<dbReference type="InterPro" id="IPR011009">
    <property type="entry name" value="Kinase-like_dom_sf"/>
</dbReference>